<keyword evidence="5 10" id="KW-0694">RNA-binding</keyword>
<evidence type="ECO:0000256" key="8">
    <source>
        <dbReference type="ARBA" id="ARBA00035206"/>
    </source>
</evidence>
<dbReference type="GO" id="GO:1990904">
    <property type="term" value="C:ribonucleoprotein complex"/>
    <property type="evidence" value="ECO:0007669"/>
    <property type="project" value="UniProtKB-KW"/>
</dbReference>
<keyword evidence="4 10" id="KW-0699">rRNA-binding</keyword>
<keyword evidence="7 10" id="KW-0687">Ribonucleoprotein</keyword>
<dbReference type="InterPro" id="IPR008991">
    <property type="entry name" value="Translation_prot_SH3-like_sf"/>
</dbReference>
<dbReference type="InterPro" id="IPR005824">
    <property type="entry name" value="KOW"/>
</dbReference>
<evidence type="ECO:0000256" key="3">
    <source>
        <dbReference type="ARBA" id="ARBA00011838"/>
    </source>
</evidence>
<dbReference type="KEGG" id="arf:AR1Y2_3214"/>
<evidence type="ECO:0000256" key="4">
    <source>
        <dbReference type="ARBA" id="ARBA00022730"/>
    </source>
</evidence>
<feature type="domain" description="KOW" evidence="12">
    <location>
        <begin position="5"/>
        <end position="32"/>
    </location>
</feature>
<evidence type="ECO:0000313" key="13">
    <source>
        <dbReference type="EMBL" id="QCP36668.1"/>
    </source>
</evidence>
<dbReference type="SMART" id="SM00739">
    <property type="entry name" value="KOW"/>
    <property type="match status" value="1"/>
</dbReference>
<evidence type="ECO:0000256" key="10">
    <source>
        <dbReference type="HAMAP-Rule" id="MF_01326"/>
    </source>
</evidence>
<organism evidence="13 14">
    <name type="scientific">Anaerostipes rhamnosivorans</name>
    <dbReference type="NCBI Taxonomy" id="1229621"/>
    <lineage>
        <taxon>Bacteria</taxon>
        <taxon>Bacillati</taxon>
        <taxon>Bacillota</taxon>
        <taxon>Clostridia</taxon>
        <taxon>Lachnospirales</taxon>
        <taxon>Lachnospiraceae</taxon>
        <taxon>Anaerostipes</taxon>
    </lineage>
</organism>
<dbReference type="InterPro" id="IPR041988">
    <property type="entry name" value="Ribosomal_uL24_KOW"/>
</dbReference>
<dbReference type="AlphaFoldDB" id="A0A4P8IFP5"/>
<protein>
    <recommendedName>
        <fullName evidence="8 10">Large ribosomal subunit protein uL24</fullName>
    </recommendedName>
</protein>
<dbReference type="CDD" id="cd06089">
    <property type="entry name" value="KOW_RPL26"/>
    <property type="match status" value="1"/>
</dbReference>
<dbReference type="SUPFAM" id="SSF50104">
    <property type="entry name" value="Translation proteins SH3-like domain"/>
    <property type="match status" value="1"/>
</dbReference>
<keyword evidence="14" id="KW-1185">Reference proteome</keyword>
<evidence type="ECO:0000256" key="6">
    <source>
        <dbReference type="ARBA" id="ARBA00022980"/>
    </source>
</evidence>
<dbReference type="OrthoDB" id="9807419at2"/>
<evidence type="ECO:0000259" key="12">
    <source>
        <dbReference type="SMART" id="SM00739"/>
    </source>
</evidence>
<keyword evidence="6 10" id="KW-0689">Ribosomal protein</keyword>
<dbReference type="RefSeq" id="WP_137329856.1">
    <property type="nucleotide sequence ID" value="NZ_CP040058.1"/>
</dbReference>
<dbReference type="Gene3D" id="2.30.30.30">
    <property type="match status" value="1"/>
</dbReference>
<dbReference type="Pfam" id="PF17136">
    <property type="entry name" value="ribosomal_L24"/>
    <property type="match status" value="1"/>
</dbReference>
<evidence type="ECO:0000256" key="5">
    <source>
        <dbReference type="ARBA" id="ARBA00022884"/>
    </source>
</evidence>
<comment type="subunit">
    <text evidence="3 10">Part of the 50S ribosomal subunit.</text>
</comment>
<dbReference type="FunFam" id="2.30.30.30:FF:000004">
    <property type="entry name" value="50S ribosomal protein L24"/>
    <property type="match status" value="1"/>
</dbReference>
<dbReference type="Proteomes" id="UP000298653">
    <property type="component" value="Chromosome"/>
</dbReference>
<dbReference type="InterPro" id="IPR014722">
    <property type="entry name" value="Rib_uL2_dom2"/>
</dbReference>
<accession>A0A4P8IFP5</accession>
<evidence type="ECO:0000256" key="2">
    <source>
        <dbReference type="ARBA" id="ARBA00010618"/>
    </source>
</evidence>
<evidence type="ECO:0000313" key="14">
    <source>
        <dbReference type="Proteomes" id="UP000298653"/>
    </source>
</evidence>
<evidence type="ECO:0000256" key="1">
    <source>
        <dbReference type="ARBA" id="ARBA00004072"/>
    </source>
</evidence>
<gene>
    <name evidence="10" type="primary">rplX</name>
    <name evidence="13" type="ORF">AR1Y2_3214</name>
</gene>
<comment type="similarity">
    <text evidence="2 10 11">Belongs to the universal ribosomal protein uL24 family.</text>
</comment>
<proteinExistence type="inferred from homology"/>
<dbReference type="InterPro" id="IPR005825">
    <property type="entry name" value="Ribosomal_uL24_CS"/>
</dbReference>
<dbReference type="GO" id="GO:0019843">
    <property type="term" value="F:rRNA binding"/>
    <property type="evidence" value="ECO:0007669"/>
    <property type="project" value="UniProtKB-UniRule"/>
</dbReference>
<name>A0A4P8IFP5_9FIRM</name>
<sequence length="103" mass="11028">MSGIRIKKGDLVKVIAGKDKGKEGKVVAINHKKNTVIVEGANMLTKHTKPSVQNQQGGIVTEEGPIHISNVMFVHNGKATKIGYKVEDGKKVRVAKASGEVID</sequence>
<comment type="function">
    <text evidence="1 10">One of two assembly initiator proteins, it binds directly to the 5'-end of the 23S rRNA, where it nucleates assembly of the 50S subunit.</text>
</comment>
<dbReference type="PROSITE" id="PS01108">
    <property type="entry name" value="RIBOSOMAL_L24"/>
    <property type="match status" value="1"/>
</dbReference>
<reference evidence="13 14" key="1">
    <citation type="submission" date="2019-05" db="EMBL/GenBank/DDBJ databases">
        <title>Complete genome sequencing of Anaerostipes rhamnosivorans.</title>
        <authorList>
            <person name="Bui T.P.N."/>
            <person name="de Vos W.M."/>
        </authorList>
    </citation>
    <scope>NUCLEOTIDE SEQUENCE [LARGE SCALE GENOMIC DNA]</scope>
    <source>
        <strain evidence="13 14">1y2</strain>
    </source>
</reference>
<dbReference type="GO" id="GO:0005840">
    <property type="term" value="C:ribosome"/>
    <property type="evidence" value="ECO:0007669"/>
    <property type="project" value="UniProtKB-KW"/>
</dbReference>
<evidence type="ECO:0000256" key="11">
    <source>
        <dbReference type="RuleBase" id="RU003477"/>
    </source>
</evidence>
<dbReference type="InterPro" id="IPR003256">
    <property type="entry name" value="Ribosomal_uL24"/>
</dbReference>
<dbReference type="GO" id="GO:0006412">
    <property type="term" value="P:translation"/>
    <property type="evidence" value="ECO:0007669"/>
    <property type="project" value="UniProtKB-UniRule"/>
</dbReference>
<dbReference type="EMBL" id="CP040058">
    <property type="protein sequence ID" value="QCP36668.1"/>
    <property type="molecule type" value="Genomic_DNA"/>
</dbReference>
<dbReference type="NCBIfam" id="TIGR01079">
    <property type="entry name" value="rplX_bact"/>
    <property type="match status" value="1"/>
</dbReference>
<dbReference type="Pfam" id="PF00467">
    <property type="entry name" value="KOW"/>
    <property type="match status" value="1"/>
</dbReference>
<dbReference type="InterPro" id="IPR057264">
    <property type="entry name" value="Ribosomal_uL24_C"/>
</dbReference>
<dbReference type="PANTHER" id="PTHR12903">
    <property type="entry name" value="MITOCHONDRIAL RIBOSOMAL PROTEIN L24"/>
    <property type="match status" value="1"/>
</dbReference>
<evidence type="ECO:0000256" key="7">
    <source>
        <dbReference type="ARBA" id="ARBA00023274"/>
    </source>
</evidence>
<dbReference type="GO" id="GO:0003735">
    <property type="term" value="F:structural constituent of ribosome"/>
    <property type="evidence" value="ECO:0007669"/>
    <property type="project" value="InterPro"/>
</dbReference>
<comment type="function">
    <text evidence="9 10">One of the proteins that surrounds the polypeptide exit tunnel on the outside of the subunit.</text>
</comment>
<dbReference type="HAMAP" id="MF_01326_B">
    <property type="entry name" value="Ribosomal_uL24_B"/>
    <property type="match status" value="1"/>
</dbReference>
<evidence type="ECO:0000256" key="9">
    <source>
        <dbReference type="ARBA" id="ARBA00058688"/>
    </source>
</evidence>